<dbReference type="EMBL" id="NDWU01000001">
    <property type="protein sequence ID" value="PUA34389.1"/>
    <property type="molecule type" value="Genomic_DNA"/>
</dbReference>
<dbReference type="Gene3D" id="3.40.50.150">
    <property type="entry name" value="Vaccinia Virus protein VP39"/>
    <property type="match status" value="1"/>
</dbReference>
<reference evidence="2 3" key="1">
    <citation type="submission" date="2017-04" db="EMBL/GenBank/DDBJ databases">
        <title>Draft Aigarchaeota genome from a New Zealand hot spring.</title>
        <authorList>
            <person name="Reysenbach A.-L."/>
            <person name="Donaho J.A."/>
            <person name="Gerhart J."/>
            <person name="Kelley J.F."/>
            <person name="Kouba K."/>
            <person name="Podar M."/>
            <person name="Stott M."/>
        </authorList>
    </citation>
    <scope>NUCLEOTIDE SEQUENCE [LARGE SCALE GENOMIC DNA]</scope>
    <source>
        <strain evidence="2">NZ13_MG1</strain>
    </source>
</reference>
<accession>A0A2R7YAN5</accession>
<dbReference type="InterPro" id="IPR029063">
    <property type="entry name" value="SAM-dependent_MTases_sf"/>
</dbReference>
<dbReference type="CDD" id="cd02440">
    <property type="entry name" value="AdoMet_MTases"/>
    <property type="match status" value="1"/>
</dbReference>
<dbReference type="AlphaFoldDB" id="A0A2R7YAN5"/>
<dbReference type="SUPFAM" id="SSF53335">
    <property type="entry name" value="S-adenosyl-L-methionine-dependent methyltransferases"/>
    <property type="match status" value="1"/>
</dbReference>
<name>A0A2R7YAN5_9ARCH</name>
<proteinExistence type="predicted"/>
<protein>
    <recommendedName>
        <fullName evidence="1">Methyltransferase type 11 domain-containing protein</fullName>
    </recommendedName>
</protein>
<dbReference type="Proteomes" id="UP000244066">
    <property type="component" value="Unassembled WGS sequence"/>
</dbReference>
<gene>
    <name evidence="2" type="ORF">B9J98_00670</name>
</gene>
<sequence length="312" mass="35883">MSMKVYDVVRRYWNEQGAQIYDRINWINREKMKETLLKYLGIDKKGVILDFGTGTGFLASILAEAGYKKIIGVDINEHMLHIAKEKLAGYSVKLVQGDGLHLPIADNSIDAVVSRWVLWVMPNPERAIEEMVRVTRPGGVILTLESDNAKEWKKPSLRRKLSGFPIRHLYSLYLEKVLGKHRGLTTKQFWKETEGKLPLYSLDEYVKIFNQKGLMHIVRTDEEDYGTLRAKLVFGGFKFSLIRGIKPGRTSKGITRNQEWEENELLRIIVCPLCHSSLAIKDEIGYECKRCGKTYPIKHEIPILLPPEDLLQ</sequence>
<dbReference type="PANTHER" id="PTHR43591">
    <property type="entry name" value="METHYLTRANSFERASE"/>
    <property type="match status" value="1"/>
</dbReference>
<dbReference type="GO" id="GO:0008757">
    <property type="term" value="F:S-adenosylmethionine-dependent methyltransferase activity"/>
    <property type="evidence" value="ECO:0007669"/>
    <property type="project" value="InterPro"/>
</dbReference>
<dbReference type="SUPFAM" id="SSF158997">
    <property type="entry name" value="Trm112p-like"/>
    <property type="match status" value="1"/>
</dbReference>
<dbReference type="Gene3D" id="2.20.25.10">
    <property type="match status" value="1"/>
</dbReference>
<dbReference type="InterPro" id="IPR013216">
    <property type="entry name" value="Methyltransf_11"/>
</dbReference>
<comment type="caution">
    <text evidence="2">The sequence shown here is derived from an EMBL/GenBank/DDBJ whole genome shotgun (WGS) entry which is preliminary data.</text>
</comment>
<dbReference type="Pfam" id="PF08241">
    <property type="entry name" value="Methyltransf_11"/>
    <property type="match status" value="1"/>
</dbReference>
<evidence type="ECO:0000259" key="1">
    <source>
        <dbReference type="Pfam" id="PF08241"/>
    </source>
</evidence>
<organism evidence="2 3">
    <name type="scientific">Candidatus Terraquivivens tikiterensis</name>
    <dbReference type="NCBI Taxonomy" id="1980982"/>
    <lineage>
        <taxon>Archaea</taxon>
        <taxon>Nitrososphaerota</taxon>
        <taxon>Candidatus Wolframiiraptoraceae</taxon>
        <taxon>Candidatus Terraquivivens</taxon>
    </lineage>
</organism>
<feature type="domain" description="Methyltransferase type 11" evidence="1">
    <location>
        <begin position="49"/>
        <end position="142"/>
    </location>
</feature>
<evidence type="ECO:0000313" key="2">
    <source>
        <dbReference type="EMBL" id="PUA34389.1"/>
    </source>
</evidence>
<evidence type="ECO:0000313" key="3">
    <source>
        <dbReference type="Proteomes" id="UP000244066"/>
    </source>
</evidence>